<dbReference type="GeneID" id="72062304"/>
<dbReference type="AlphaFoldDB" id="A0A9Q8V6R7"/>
<dbReference type="EMBL" id="CP086354">
    <property type="protein sequence ID" value="UNI13611.1"/>
    <property type="molecule type" value="Genomic_DNA"/>
</dbReference>
<accession>A0A9Q8V6R7</accession>
<dbReference type="RefSeq" id="XP_047837092.1">
    <property type="nucleotide sequence ID" value="XM_047981134.1"/>
</dbReference>
<dbReference type="Gene3D" id="3.40.30.10">
    <property type="entry name" value="Glutaredoxin"/>
    <property type="match status" value="1"/>
</dbReference>
<organism evidence="2 3">
    <name type="scientific">Purpureocillium takamizusanense</name>
    <dbReference type="NCBI Taxonomy" id="2060973"/>
    <lineage>
        <taxon>Eukaryota</taxon>
        <taxon>Fungi</taxon>
        <taxon>Dikarya</taxon>
        <taxon>Ascomycota</taxon>
        <taxon>Pezizomycotina</taxon>
        <taxon>Sordariomycetes</taxon>
        <taxon>Hypocreomycetidae</taxon>
        <taxon>Hypocreales</taxon>
        <taxon>Ophiocordycipitaceae</taxon>
        <taxon>Purpureocillium</taxon>
    </lineage>
</organism>
<dbReference type="KEGG" id="ptkz:JDV02_000338"/>
<evidence type="ECO:0000313" key="3">
    <source>
        <dbReference type="Proteomes" id="UP000829364"/>
    </source>
</evidence>
<feature type="region of interest" description="Disordered" evidence="1">
    <location>
        <begin position="18"/>
        <end position="46"/>
    </location>
</feature>
<proteinExistence type="predicted"/>
<feature type="compositionally biased region" description="Low complexity" evidence="1">
    <location>
        <begin position="205"/>
        <end position="228"/>
    </location>
</feature>
<feature type="compositionally biased region" description="Acidic residues" evidence="1">
    <location>
        <begin position="273"/>
        <end position="282"/>
    </location>
</feature>
<dbReference type="InterPro" id="IPR036249">
    <property type="entry name" value="Thioredoxin-like_sf"/>
</dbReference>
<dbReference type="Proteomes" id="UP000829364">
    <property type="component" value="Chromosome 1"/>
</dbReference>
<dbReference type="OrthoDB" id="40334at2759"/>
<feature type="compositionally biased region" description="Basic and acidic residues" evidence="1">
    <location>
        <begin position="260"/>
        <end position="272"/>
    </location>
</feature>
<dbReference type="InterPro" id="IPR032801">
    <property type="entry name" value="PXL2A/B/C"/>
</dbReference>
<keyword evidence="3" id="KW-1185">Reference proteome</keyword>
<feature type="compositionally biased region" description="Basic and acidic residues" evidence="1">
    <location>
        <begin position="29"/>
        <end position="41"/>
    </location>
</feature>
<gene>
    <name evidence="2" type="ORF">JDV02_000338</name>
</gene>
<feature type="compositionally biased region" description="Low complexity" evidence="1">
    <location>
        <begin position="18"/>
        <end position="28"/>
    </location>
</feature>
<dbReference type="SUPFAM" id="SSF52833">
    <property type="entry name" value="Thioredoxin-like"/>
    <property type="match status" value="1"/>
</dbReference>
<dbReference type="Pfam" id="PF13911">
    <property type="entry name" value="AhpC-TSA_2"/>
    <property type="match status" value="1"/>
</dbReference>
<reference evidence="2" key="1">
    <citation type="submission" date="2021-11" db="EMBL/GenBank/DDBJ databases">
        <title>Purpureocillium_takamizusanense_genome.</title>
        <authorList>
            <person name="Nguyen N.-H."/>
        </authorList>
    </citation>
    <scope>NUCLEOTIDE SEQUENCE</scope>
    <source>
        <strain evidence="2">PT3</strain>
    </source>
</reference>
<evidence type="ECO:0008006" key="4">
    <source>
        <dbReference type="Google" id="ProtNLM"/>
    </source>
</evidence>
<dbReference type="PANTHER" id="PTHR42336:SF1">
    <property type="entry name" value="ALKYL HYDROPEROXIDE REDUCTASE SUBUNIT C_ THIOL SPECIFIC ANTIOXIDANT DOMAIN-CONTAINING PROTEIN"/>
    <property type="match status" value="1"/>
</dbReference>
<feature type="compositionally biased region" description="Gly residues" evidence="1">
    <location>
        <begin position="236"/>
        <end position="248"/>
    </location>
</feature>
<protein>
    <recommendedName>
        <fullName evidence="4">Alkyl hydroperoxide reductase subunit C/ Thiol specific antioxidant domain-containing protein</fullName>
    </recommendedName>
</protein>
<dbReference type="PANTHER" id="PTHR42336">
    <property type="entry name" value="THIOREDOXIN DOMAIN-CONTAINING PROTEIN-RELATED"/>
    <property type="match status" value="1"/>
</dbReference>
<evidence type="ECO:0000313" key="2">
    <source>
        <dbReference type="EMBL" id="UNI13611.1"/>
    </source>
</evidence>
<feature type="region of interest" description="Disordered" evidence="1">
    <location>
        <begin position="205"/>
        <end position="291"/>
    </location>
</feature>
<evidence type="ECO:0000256" key="1">
    <source>
        <dbReference type="SAM" id="MobiDB-lite"/>
    </source>
</evidence>
<name>A0A9Q8V6R7_9HYPO</name>
<sequence>MLSSLGTKLALKKLGLPSNALDFSSSSSSDDKDTTHDDNKSRGAASSSWLSVRSLPLTAQPWLSPPPAAVPLGRVPRVGDVAPRDPDGRLQLGGGRRVLVVFLRCVGCAFAQKTFLALRTLANRHAGLVTCVAVSHASPAATAKWLDLLGGAWNVRVLVDEHRALYAAWGLGVAGLWHVLHPAAQAQAWREKGWLADRVAEAIQRRGGVQSQSQSQSPSRSARQQQQKPAREAGVDVGGGGGGGGGGERNNKRWNPAARGGERQPKRDKGAEYEDEDEDEQDGPSTVMGNKWQESGAFAVDGRGTVIWGGKTLRADDLMDLDEGARLLLM</sequence>